<keyword evidence="2" id="KW-1185">Reference proteome</keyword>
<name>A0ACB8EMD5_9SAUR</name>
<proteinExistence type="predicted"/>
<accession>A0ACB8EMD5</accession>
<comment type="caution">
    <text evidence="1">The sequence shown here is derived from an EMBL/GenBank/DDBJ whole genome shotgun (WGS) entry which is preliminary data.</text>
</comment>
<dbReference type="EMBL" id="CM037616">
    <property type="protein sequence ID" value="KAH7993864.1"/>
    <property type="molecule type" value="Genomic_DNA"/>
</dbReference>
<organism evidence="1 2">
    <name type="scientific">Sphaerodactylus townsendi</name>
    <dbReference type="NCBI Taxonomy" id="933632"/>
    <lineage>
        <taxon>Eukaryota</taxon>
        <taxon>Metazoa</taxon>
        <taxon>Chordata</taxon>
        <taxon>Craniata</taxon>
        <taxon>Vertebrata</taxon>
        <taxon>Euteleostomi</taxon>
        <taxon>Lepidosauria</taxon>
        <taxon>Squamata</taxon>
        <taxon>Bifurcata</taxon>
        <taxon>Gekkota</taxon>
        <taxon>Sphaerodactylidae</taxon>
        <taxon>Sphaerodactylus</taxon>
    </lineage>
</organism>
<gene>
    <name evidence="1" type="ORF">K3G42_032492</name>
</gene>
<protein>
    <submittedName>
        <fullName evidence="1">Uncharacterized protein</fullName>
    </submittedName>
</protein>
<reference evidence="1" key="1">
    <citation type="submission" date="2021-08" db="EMBL/GenBank/DDBJ databases">
        <title>The first chromosome-level gecko genome reveals the dynamic sex chromosomes of Neotropical dwarf geckos (Sphaerodactylidae: Sphaerodactylus).</title>
        <authorList>
            <person name="Pinto B.J."/>
            <person name="Keating S.E."/>
            <person name="Gamble T."/>
        </authorList>
    </citation>
    <scope>NUCLEOTIDE SEQUENCE</scope>
    <source>
        <strain evidence="1">TG3544</strain>
    </source>
</reference>
<dbReference type="Proteomes" id="UP000827872">
    <property type="component" value="Linkage Group LG03"/>
</dbReference>
<sequence length="96" mass="10647">MERSYRVGVFRSLSEDGWCSSMPPPRRCECYHSASSLVRDPRWCVVTLEAAHKEFQAELRVLKASQEGMGEALTSLKNICSERLGTMGAAVLGDLP</sequence>
<evidence type="ECO:0000313" key="2">
    <source>
        <dbReference type="Proteomes" id="UP000827872"/>
    </source>
</evidence>
<evidence type="ECO:0000313" key="1">
    <source>
        <dbReference type="EMBL" id="KAH7993864.1"/>
    </source>
</evidence>